<evidence type="ECO:0000256" key="1">
    <source>
        <dbReference type="ARBA" id="ARBA00005715"/>
    </source>
</evidence>
<feature type="domain" description="Four-carbon acid sugar kinase nucleotide binding" evidence="10">
    <location>
        <begin position="729"/>
        <end position="894"/>
    </location>
</feature>
<dbReference type="Gene3D" id="3.40.980.20">
    <property type="entry name" value="Four-carbon acid sugar kinase, nucleotide binding domain"/>
    <property type="match status" value="1"/>
</dbReference>
<dbReference type="InterPro" id="IPR008927">
    <property type="entry name" value="6-PGluconate_DH-like_C_sf"/>
</dbReference>
<evidence type="ECO:0000256" key="3">
    <source>
        <dbReference type="ARBA" id="ARBA00022741"/>
    </source>
</evidence>
<proteinExistence type="inferred from homology"/>
<keyword evidence="12" id="KW-1185">Reference proteome</keyword>
<evidence type="ECO:0000256" key="4">
    <source>
        <dbReference type="ARBA" id="ARBA00022777"/>
    </source>
</evidence>
<accession>A0A9R0ZW44</accession>
<dbReference type="InterPro" id="IPR010737">
    <property type="entry name" value="4-carb_acid_sugar_kinase_N"/>
</dbReference>
<dbReference type="InterPro" id="IPR002204">
    <property type="entry name" value="3-OH-isobutyrate_DH-rel_CS"/>
</dbReference>
<dbReference type="InterPro" id="IPR029154">
    <property type="entry name" value="HIBADH-like_NADP-bd"/>
</dbReference>
<evidence type="ECO:0008006" key="13">
    <source>
        <dbReference type="Google" id="ProtNLM"/>
    </source>
</evidence>
<keyword evidence="6" id="KW-0119">Carbohydrate metabolism</keyword>
<dbReference type="Gene3D" id="3.40.50.10840">
    <property type="entry name" value="Putative sugar-binding, N-terminal domain"/>
    <property type="match status" value="1"/>
</dbReference>
<evidence type="ECO:0000256" key="5">
    <source>
        <dbReference type="ARBA" id="ARBA00022840"/>
    </source>
</evidence>
<dbReference type="InterPro" id="IPR000771">
    <property type="entry name" value="FBA_II"/>
</dbReference>
<evidence type="ECO:0000313" key="11">
    <source>
        <dbReference type="EMBL" id="VAI84947.1"/>
    </source>
</evidence>
<reference evidence="11 12" key="1">
    <citation type="submission" date="2017-09" db="EMBL/GenBank/DDBJ databases">
        <authorList>
            <consortium name="International Durum Wheat Genome Sequencing Consortium (IDWGSC)"/>
            <person name="Milanesi L."/>
        </authorList>
    </citation>
    <scope>NUCLEOTIDE SEQUENCE [LARGE SCALE GENOMIC DNA]</scope>
    <source>
        <strain evidence="12">cv. Svevo</strain>
    </source>
</reference>
<evidence type="ECO:0000259" key="8">
    <source>
        <dbReference type="Pfam" id="PF07005"/>
    </source>
</evidence>
<dbReference type="GO" id="GO:0008270">
    <property type="term" value="F:zinc ion binding"/>
    <property type="evidence" value="ECO:0007669"/>
    <property type="project" value="InterPro"/>
</dbReference>
<dbReference type="Gene3D" id="3.40.50.720">
    <property type="entry name" value="NAD(P)-binding Rossmann-like Domain"/>
    <property type="match status" value="1"/>
</dbReference>
<sequence length="1190" mass="127930">MFIGVRAGIHPSIIYDIISNAAGSSRIFVEVVPKILSEDPLLIDFLKSLKKHASYVMDTAKAATFPLPLLAVAYQQLIHGSSGSSAVIGDESASPLKVWEQLFGVNIIDAASQQIYDASELADQLVMASKAAKRIGFIGLGAMGFGMASHLLKSGFSVTAYDVYKPTLARFAALGGLTKDSPEEVSRDVEILIIMVANEVQAESVLYGNAGAVSVLPAGTSIILSSTVSPGFVTQLKGRLEAECREIKLVDAPVSGGVKRAADGTLTVIVSGTDEALHCTGRVLSALSEKLYLIKGGCGAASSVKMVNQLLAGVHIASAAEAMAFGARLNLRTRRIFEIIQHARGYSWMFGNRVPHMLDNDYTPLSAVDIFVKDLGIVSRESSNLRIPLHVSSVAHQLFVSGSASGWGRYDDSAVVKVYETLTGVKVEGRPPMLNKEDVLRSLPVEWPEVPMDDLVSSASHDSKKVLVVLDDDPTGTQTVHDIEVLTEWPVEALTEQFLKLPTCFFILTNSRSMTADKAALLVKDICRNLEAAAKTVPGISYTVVLRGDSTLRGHFPEEADAVVSVLGDMDAWIICPFFLQGGRYTVDDIHYVADSERLIPAGETEFAKDAAFGYTSSNLKQWVEEKTKGRILENQVSSISISLLRKEGPDAVCQLLCSLEKGSVCIVNAASERDMNVFAAGMIQAELQGKRFLCRTAASFVSARIGIKPKPPIRPNDLGLKRNLAGGLIVVGSYVPKTTKQVDELRSQCAQSLRVIEVSVEMISLKSTERDQEISRIVELGNAYIQSGRDTLVVTSRQLITGKTPEESLEINYKVSSALVEIVQRIDSRPRYILAKGGITSSDLATKALEARRAKVMGQALAGVPLWQLGPESRHPGVPYIVFPGNVGDNSALAEVVQNWACPSRSSTKELLLNAEKSGYAVGAFNVYNLEGIEAVIAAAEAEESPAILQVHPSSLKQGGVPLVACCIAAAERASVPITVHYDHGADKHDLLGALEMGFDSVMVDGSHLTLEENILYTKNISSLAHAKGMLVEAELGRLSGTEDGLTVEEYEARFTDIAQAEQFIDETGIDALAVCIGNVHGKYPPSGPNLRLDLLKELRALTMKKGVSLVLHGASGLPHELVKGVHRFGGEEIQREYGGPQQLPAVTQEARKRPGSGHGVCQGSNESCCSREDAPLRICRQSLNVATQ</sequence>
<comment type="similarity">
    <text evidence="1">Belongs to the four-carbon acid sugar kinase family.</text>
</comment>
<dbReference type="SUPFAM" id="SSF51735">
    <property type="entry name" value="NAD(P)-binding Rossmann-fold domains"/>
    <property type="match status" value="1"/>
</dbReference>
<dbReference type="GO" id="GO:0050661">
    <property type="term" value="F:NADP binding"/>
    <property type="evidence" value="ECO:0007669"/>
    <property type="project" value="InterPro"/>
</dbReference>
<dbReference type="SUPFAM" id="SSF51569">
    <property type="entry name" value="Aldolase"/>
    <property type="match status" value="1"/>
</dbReference>
<organism evidence="11 12">
    <name type="scientific">Triticum turgidum subsp. durum</name>
    <name type="common">Durum wheat</name>
    <name type="synonym">Triticum durum</name>
    <dbReference type="NCBI Taxonomy" id="4567"/>
    <lineage>
        <taxon>Eukaryota</taxon>
        <taxon>Viridiplantae</taxon>
        <taxon>Streptophyta</taxon>
        <taxon>Embryophyta</taxon>
        <taxon>Tracheophyta</taxon>
        <taxon>Spermatophyta</taxon>
        <taxon>Magnoliopsida</taxon>
        <taxon>Liliopsida</taxon>
        <taxon>Poales</taxon>
        <taxon>Poaceae</taxon>
        <taxon>BOP clade</taxon>
        <taxon>Pooideae</taxon>
        <taxon>Triticodae</taxon>
        <taxon>Triticeae</taxon>
        <taxon>Triticinae</taxon>
        <taxon>Triticum</taxon>
    </lineage>
</organism>
<dbReference type="Pfam" id="PF07005">
    <property type="entry name" value="SBD_N"/>
    <property type="match status" value="1"/>
</dbReference>
<dbReference type="AlphaFoldDB" id="A0A9R0ZW44"/>
<dbReference type="Pfam" id="PF03446">
    <property type="entry name" value="NAD_binding_2"/>
    <property type="match status" value="1"/>
</dbReference>
<evidence type="ECO:0000259" key="9">
    <source>
        <dbReference type="Pfam" id="PF14833"/>
    </source>
</evidence>
<dbReference type="Pfam" id="PF01116">
    <property type="entry name" value="F_bP_aldolase"/>
    <property type="match status" value="1"/>
</dbReference>
<evidence type="ECO:0000256" key="2">
    <source>
        <dbReference type="ARBA" id="ARBA00022679"/>
    </source>
</evidence>
<dbReference type="Pfam" id="PF17042">
    <property type="entry name" value="NBD_C"/>
    <property type="match status" value="1"/>
</dbReference>
<dbReference type="SUPFAM" id="SSF48179">
    <property type="entry name" value="6-phosphogluconate dehydrogenase C-terminal domain-like"/>
    <property type="match status" value="2"/>
</dbReference>
<evidence type="ECO:0000256" key="6">
    <source>
        <dbReference type="ARBA" id="ARBA00023277"/>
    </source>
</evidence>
<keyword evidence="4" id="KW-0418">Kinase</keyword>
<evidence type="ECO:0000259" key="10">
    <source>
        <dbReference type="Pfam" id="PF17042"/>
    </source>
</evidence>
<dbReference type="PANTHER" id="PTHR43060">
    <property type="entry name" value="3-HYDROXYISOBUTYRATE DEHYDROGENASE-LIKE 1, MITOCHONDRIAL-RELATED"/>
    <property type="match status" value="1"/>
</dbReference>
<gene>
    <name evidence="11" type="ORF">TRITD_7Bv1G046640</name>
</gene>
<feature type="domain" description="3-hydroxyisobutyrate dehydrogenase-like NAD-binding" evidence="9">
    <location>
        <begin position="299"/>
        <end position="419"/>
    </location>
</feature>
<evidence type="ECO:0000259" key="7">
    <source>
        <dbReference type="Pfam" id="PF03446"/>
    </source>
</evidence>
<dbReference type="InterPro" id="IPR013785">
    <property type="entry name" value="Aldolase_TIM"/>
</dbReference>
<dbReference type="GO" id="GO:0051287">
    <property type="term" value="F:NAD binding"/>
    <property type="evidence" value="ECO:0007669"/>
    <property type="project" value="InterPro"/>
</dbReference>
<dbReference type="InterPro" id="IPR013328">
    <property type="entry name" value="6PGD_dom2"/>
</dbReference>
<dbReference type="Gene3D" id="1.10.1040.10">
    <property type="entry name" value="N-(1-d-carboxylethyl)-l-norvaline Dehydrogenase, domain 2"/>
    <property type="match status" value="2"/>
</dbReference>
<dbReference type="PANTHER" id="PTHR43060:SF17">
    <property type="entry name" value="L-THREONATE DEHYDROGENASE"/>
    <property type="match status" value="1"/>
</dbReference>
<protein>
    <recommendedName>
        <fullName evidence="13">Ketose-bisphosphate aldolase class-II family protein</fullName>
    </recommendedName>
</protein>
<dbReference type="SUPFAM" id="SSF142764">
    <property type="entry name" value="YgbK-like"/>
    <property type="match status" value="1"/>
</dbReference>
<dbReference type="InterPro" id="IPR031475">
    <property type="entry name" value="NBD_C"/>
</dbReference>
<keyword evidence="3" id="KW-0547">Nucleotide-binding</keyword>
<dbReference type="GO" id="GO:0005975">
    <property type="term" value="P:carbohydrate metabolic process"/>
    <property type="evidence" value="ECO:0007669"/>
    <property type="project" value="InterPro"/>
</dbReference>
<dbReference type="InterPro" id="IPR036291">
    <property type="entry name" value="NAD(P)-bd_dom_sf"/>
</dbReference>
<dbReference type="GO" id="GO:0016301">
    <property type="term" value="F:kinase activity"/>
    <property type="evidence" value="ECO:0007669"/>
    <property type="project" value="UniProtKB-KW"/>
</dbReference>
<dbReference type="EMBL" id="LT934124">
    <property type="protein sequence ID" value="VAI84947.1"/>
    <property type="molecule type" value="Genomic_DNA"/>
</dbReference>
<feature type="domain" description="6-phosphogluconate dehydrogenase NADP-binding" evidence="7">
    <location>
        <begin position="134"/>
        <end position="292"/>
    </location>
</feature>
<dbReference type="GO" id="GO:0005524">
    <property type="term" value="F:ATP binding"/>
    <property type="evidence" value="ECO:0007669"/>
    <property type="project" value="UniProtKB-KW"/>
</dbReference>
<dbReference type="Gene3D" id="3.20.20.70">
    <property type="entry name" value="Aldolase class I"/>
    <property type="match status" value="1"/>
</dbReference>
<keyword evidence="2" id="KW-0808">Transferase</keyword>
<evidence type="ECO:0000313" key="12">
    <source>
        <dbReference type="Proteomes" id="UP000324705"/>
    </source>
</evidence>
<feature type="domain" description="Four-carbon acid sugar kinase N-terminal" evidence="8">
    <location>
        <begin position="467"/>
        <end position="704"/>
    </location>
</feature>
<keyword evidence="5" id="KW-0067">ATP-binding</keyword>
<dbReference type="Proteomes" id="UP000324705">
    <property type="component" value="Chromosome 7B"/>
</dbReference>
<dbReference type="InterPro" id="IPR042213">
    <property type="entry name" value="NBD_C_sf"/>
</dbReference>
<dbReference type="GO" id="GO:0016491">
    <property type="term" value="F:oxidoreductase activity"/>
    <property type="evidence" value="ECO:0007669"/>
    <property type="project" value="InterPro"/>
</dbReference>
<dbReference type="Pfam" id="PF14833">
    <property type="entry name" value="NAD_binding_11"/>
    <property type="match status" value="1"/>
</dbReference>
<dbReference type="Gramene" id="TRITD7Bv1G046640.13">
    <property type="protein sequence ID" value="TRITD7Bv1G046640.13"/>
    <property type="gene ID" value="TRITD7Bv1G046640"/>
</dbReference>
<dbReference type="GO" id="GO:0016832">
    <property type="term" value="F:aldehyde-lyase activity"/>
    <property type="evidence" value="ECO:0007669"/>
    <property type="project" value="InterPro"/>
</dbReference>
<dbReference type="InterPro" id="IPR037051">
    <property type="entry name" value="4-carb_acid_sugar_kinase_N_sf"/>
</dbReference>
<name>A0A9R0ZW44_TRITD</name>
<dbReference type="PROSITE" id="PS00895">
    <property type="entry name" value="3_HYDROXYISOBUT_DH"/>
    <property type="match status" value="1"/>
</dbReference>
<dbReference type="InterPro" id="IPR006115">
    <property type="entry name" value="6PGDH_NADP-bd"/>
</dbReference>